<organism evidence="2 3">
    <name type="scientific">Micromonospora olivasterospora</name>
    <dbReference type="NCBI Taxonomy" id="1880"/>
    <lineage>
        <taxon>Bacteria</taxon>
        <taxon>Bacillati</taxon>
        <taxon>Actinomycetota</taxon>
        <taxon>Actinomycetes</taxon>
        <taxon>Micromonosporales</taxon>
        <taxon>Micromonosporaceae</taxon>
        <taxon>Micromonospora</taxon>
    </lineage>
</organism>
<evidence type="ECO:0000313" key="3">
    <source>
        <dbReference type="Proteomes" id="UP000319825"/>
    </source>
</evidence>
<evidence type="ECO:0000313" key="2">
    <source>
        <dbReference type="EMBL" id="TWH69873.1"/>
    </source>
</evidence>
<feature type="region of interest" description="Disordered" evidence="1">
    <location>
        <begin position="309"/>
        <end position="376"/>
    </location>
</feature>
<feature type="compositionally biased region" description="Pro residues" evidence="1">
    <location>
        <begin position="24"/>
        <end position="43"/>
    </location>
</feature>
<feature type="compositionally biased region" description="Low complexity" evidence="1">
    <location>
        <begin position="151"/>
        <end position="207"/>
    </location>
</feature>
<feature type="compositionally biased region" description="Low complexity" evidence="1">
    <location>
        <begin position="107"/>
        <end position="125"/>
    </location>
</feature>
<feature type="compositionally biased region" description="Basic residues" evidence="1">
    <location>
        <begin position="348"/>
        <end position="376"/>
    </location>
</feature>
<comment type="caution">
    <text evidence="2">The sequence shown here is derived from an EMBL/GenBank/DDBJ whole genome shotgun (WGS) entry which is preliminary data.</text>
</comment>
<reference evidence="2 3" key="1">
    <citation type="submission" date="2019-07" db="EMBL/GenBank/DDBJ databases">
        <title>R&amp;d 2014.</title>
        <authorList>
            <person name="Klenk H.-P."/>
        </authorList>
    </citation>
    <scope>NUCLEOTIDE SEQUENCE [LARGE SCALE GENOMIC DNA]</scope>
    <source>
        <strain evidence="2 3">DSM 43868</strain>
    </source>
</reference>
<feature type="region of interest" description="Disordered" evidence="1">
    <location>
        <begin position="15"/>
        <end position="290"/>
    </location>
</feature>
<evidence type="ECO:0000256" key="1">
    <source>
        <dbReference type="SAM" id="MobiDB-lite"/>
    </source>
</evidence>
<sequence length="376" mass="38894">MDAAVPCRCPARRCRPVSRAASPSVPPVPAPCRPPSPRPPPRAVPASQTPTAMATAEAVSTAARAPPSASVSRNAVTPTATLTTGSARVSAVSGAAIRPRWNAAWLSTRPSRPTTTRAARSGSVRSRPRPPGPPCNIEVSALTSAAVTPYRTPAARPSSAPRVASPTAADSSTATATTAPAPSATPHQAVAGGVARPGRGSPTVRKTPSPPTPTTEASRSRRAGRRRVQTASTRIAMNSPLAISGWTSASGPNRRASAWRPMPAASGSQPNCQRRVRRSRSSSRGSSGPTRCCRFAARCCIVVATARQKAPARAHATARITAPAPGGGRADRRSTPARRTRPAPGAGRRGRPARRPGRRRSPSRAAGRCRPRRARG</sequence>
<dbReference type="Proteomes" id="UP000319825">
    <property type="component" value="Unassembled WGS sequence"/>
</dbReference>
<protein>
    <submittedName>
        <fullName evidence="2">Uncharacterized protein</fullName>
    </submittedName>
</protein>
<dbReference type="EMBL" id="VLKE01000001">
    <property type="protein sequence ID" value="TWH69873.1"/>
    <property type="molecule type" value="Genomic_DNA"/>
</dbReference>
<name>A0A562IGJ1_MICOL</name>
<feature type="compositionally biased region" description="Low complexity" evidence="1">
    <location>
        <begin position="44"/>
        <end position="76"/>
    </location>
</feature>
<feature type="compositionally biased region" description="Low complexity" evidence="1">
    <location>
        <begin position="85"/>
        <end position="96"/>
    </location>
</feature>
<dbReference type="AlphaFoldDB" id="A0A562IGJ1"/>
<proteinExistence type="predicted"/>
<accession>A0A562IGJ1</accession>
<keyword evidence="3" id="KW-1185">Reference proteome</keyword>
<gene>
    <name evidence="2" type="ORF">JD77_04888</name>
</gene>